<evidence type="ECO:0000313" key="3">
    <source>
        <dbReference type="Proteomes" id="UP001189429"/>
    </source>
</evidence>
<evidence type="ECO:0000259" key="1">
    <source>
        <dbReference type="PROSITE" id="PS50296"/>
    </source>
</evidence>
<reference evidence="2" key="1">
    <citation type="submission" date="2023-10" db="EMBL/GenBank/DDBJ databases">
        <authorList>
            <person name="Chen Y."/>
            <person name="Shah S."/>
            <person name="Dougan E. K."/>
            <person name="Thang M."/>
            <person name="Chan C."/>
        </authorList>
    </citation>
    <scope>NUCLEOTIDE SEQUENCE [LARGE SCALE GENOMIC DNA]</scope>
</reference>
<name>A0ABN9V340_9DINO</name>
<feature type="domain" description="SUI1" evidence="1">
    <location>
        <begin position="1"/>
        <end position="68"/>
    </location>
</feature>
<organism evidence="2 3">
    <name type="scientific">Prorocentrum cordatum</name>
    <dbReference type="NCBI Taxonomy" id="2364126"/>
    <lineage>
        <taxon>Eukaryota</taxon>
        <taxon>Sar</taxon>
        <taxon>Alveolata</taxon>
        <taxon>Dinophyceae</taxon>
        <taxon>Prorocentrales</taxon>
        <taxon>Prorocentraceae</taxon>
        <taxon>Prorocentrum</taxon>
    </lineage>
</organism>
<evidence type="ECO:0000313" key="2">
    <source>
        <dbReference type="EMBL" id="CAK0866334.1"/>
    </source>
</evidence>
<dbReference type="Proteomes" id="UP001189429">
    <property type="component" value="Unassembled WGS sequence"/>
</dbReference>
<accession>A0ABN9V340</accession>
<protein>
    <recommendedName>
        <fullName evidence="1">SUI1 domain-containing protein</fullName>
    </recommendedName>
</protein>
<dbReference type="EMBL" id="CAUYUJ010016526">
    <property type="protein sequence ID" value="CAK0866334.1"/>
    <property type="molecule type" value="Genomic_DNA"/>
</dbReference>
<sequence length="155" mass="17043">VSVEKRPKGKKVTIISNIQGSAASLLSSLSSLLGCGGTKRQEASGIHWTVEIQGDQTERVLAALTQLGCLKGVKKESDEKQDKKQVEVATRQCAYDKFLRRGDEDRKGELLAEFRQGTLLPGAECSKWHGAWLYCRGNCERTDTGDVWEEGLCGE</sequence>
<feature type="non-terminal residue" evidence="2">
    <location>
        <position position="155"/>
    </location>
</feature>
<dbReference type="SUPFAM" id="SSF55159">
    <property type="entry name" value="eIF1-like"/>
    <property type="match status" value="1"/>
</dbReference>
<gene>
    <name evidence="2" type="ORF">PCOR1329_LOCUS53534</name>
</gene>
<comment type="caution">
    <text evidence="2">The sequence shown here is derived from an EMBL/GenBank/DDBJ whole genome shotgun (WGS) entry which is preliminary data.</text>
</comment>
<dbReference type="PROSITE" id="PS50296">
    <property type="entry name" value="SUI1"/>
    <property type="match status" value="1"/>
</dbReference>
<feature type="non-terminal residue" evidence="2">
    <location>
        <position position="1"/>
    </location>
</feature>
<dbReference type="InterPro" id="IPR036877">
    <property type="entry name" value="SUI1_dom_sf"/>
</dbReference>
<dbReference type="Pfam" id="PF01253">
    <property type="entry name" value="SUI1"/>
    <property type="match status" value="1"/>
</dbReference>
<keyword evidence="3" id="KW-1185">Reference proteome</keyword>
<dbReference type="InterPro" id="IPR001950">
    <property type="entry name" value="SUI1"/>
</dbReference>
<proteinExistence type="predicted"/>
<dbReference type="Gene3D" id="3.30.780.10">
    <property type="entry name" value="SUI1-like domain"/>
    <property type="match status" value="1"/>
</dbReference>